<accession>A0ABY1PL71</accession>
<protein>
    <recommendedName>
        <fullName evidence="3">DUF1127 domain-containing protein</fullName>
    </recommendedName>
</protein>
<dbReference type="Proteomes" id="UP001157961">
    <property type="component" value="Unassembled WGS sequence"/>
</dbReference>
<evidence type="ECO:0000313" key="1">
    <source>
        <dbReference type="EMBL" id="SMP36505.1"/>
    </source>
</evidence>
<sequence>MSIFPMWLRTLFGRNEYPSKDRAFLKQGRLYNEHIDHLPERLLRDVGMTPDAYSPEKKRALNDANWVRIGMINM</sequence>
<evidence type="ECO:0008006" key="3">
    <source>
        <dbReference type="Google" id="ProtNLM"/>
    </source>
</evidence>
<gene>
    <name evidence="1" type="ORF">SAMN06265373_1171</name>
</gene>
<name>A0ABY1PL71_9RHOB</name>
<comment type="caution">
    <text evidence="1">The sequence shown here is derived from an EMBL/GenBank/DDBJ whole genome shotgun (WGS) entry which is preliminary data.</text>
</comment>
<dbReference type="EMBL" id="FXTY01000017">
    <property type="protein sequence ID" value="SMP36505.1"/>
    <property type="molecule type" value="Genomic_DNA"/>
</dbReference>
<evidence type="ECO:0000313" key="2">
    <source>
        <dbReference type="Proteomes" id="UP001157961"/>
    </source>
</evidence>
<reference evidence="1 2" key="1">
    <citation type="submission" date="2017-05" db="EMBL/GenBank/DDBJ databases">
        <authorList>
            <person name="Varghese N."/>
            <person name="Submissions S."/>
        </authorList>
    </citation>
    <scope>NUCLEOTIDE SEQUENCE [LARGE SCALE GENOMIC DNA]</scope>
    <source>
        <strain evidence="1 2">DSM 29734</strain>
    </source>
</reference>
<dbReference type="RefSeq" id="WP_283428060.1">
    <property type="nucleotide sequence ID" value="NZ_FXTY01000017.1"/>
</dbReference>
<organism evidence="1 2">
    <name type="scientific">Shimia sagamensis</name>
    <dbReference type="NCBI Taxonomy" id="1566352"/>
    <lineage>
        <taxon>Bacteria</taxon>
        <taxon>Pseudomonadati</taxon>
        <taxon>Pseudomonadota</taxon>
        <taxon>Alphaproteobacteria</taxon>
        <taxon>Rhodobacterales</taxon>
        <taxon>Roseobacteraceae</taxon>
    </lineage>
</organism>
<proteinExistence type="predicted"/>
<keyword evidence="2" id="KW-1185">Reference proteome</keyword>